<dbReference type="SUPFAM" id="SSF55804">
    <property type="entry name" value="Phoshotransferase/anion transport protein"/>
    <property type="match status" value="1"/>
</dbReference>
<dbReference type="InterPro" id="IPR016152">
    <property type="entry name" value="PTrfase/Anion_transptr"/>
</dbReference>
<dbReference type="PANTHER" id="PTHR47738">
    <property type="entry name" value="PTS SYSTEM FRUCTOSE-LIKE EIIA COMPONENT-RELATED"/>
    <property type="match status" value="1"/>
</dbReference>
<dbReference type="Gene3D" id="3.40.930.10">
    <property type="entry name" value="Mannitol-specific EII, Chain A"/>
    <property type="match status" value="1"/>
</dbReference>
<accession>A0A2N1PR26</accession>
<dbReference type="PROSITE" id="PS00372">
    <property type="entry name" value="PTS_EIIA_TYPE_2_HIS"/>
    <property type="match status" value="1"/>
</dbReference>
<comment type="caution">
    <text evidence="2">The sequence shown here is derived from an EMBL/GenBank/DDBJ whole genome shotgun (WGS) entry which is preliminary data.</text>
</comment>
<feature type="domain" description="PTS EIIA type-2" evidence="1">
    <location>
        <begin position="5"/>
        <end position="149"/>
    </location>
</feature>
<protein>
    <recommendedName>
        <fullName evidence="1">PTS EIIA type-2 domain-containing protein</fullName>
    </recommendedName>
</protein>
<organism evidence="2 3">
    <name type="scientific">Candidatus Wallbacteria bacterium HGW-Wallbacteria-1</name>
    <dbReference type="NCBI Taxonomy" id="2013854"/>
    <lineage>
        <taxon>Bacteria</taxon>
        <taxon>Candidatus Walliibacteriota</taxon>
    </lineage>
</organism>
<dbReference type="Pfam" id="PF00359">
    <property type="entry name" value="PTS_EIIA_2"/>
    <property type="match status" value="1"/>
</dbReference>
<dbReference type="InterPro" id="IPR051541">
    <property type="entry name" value="PTS_SugarTrans_NitroReg"/>
</dbReference>
<evidence type="ECO:0000313" key="3">
    <source>
        <dbReference type="Proteomes" id="UP000233256"/>
    </source>
</evidence>
<dbReference type="Proteomes" id="UP000233256">
    <property type="component" value="Unassembled WGS sequence"/>
</dbReference>
<evidence type="ECO:0000259" key="1">
    <source>
        <dbReference type="PROSITE" id="PS51094"/>
    </source>
</evidence>
<reference evidence="2 3" key="1">
    <citation type="journal article" date="2017" name="ISME J.">
        <title>Potential for microbial H2 and metal transformations associated with novel bacteria and archaea in deep terrestrial subsurface sediments.</title>
        <authorList>
            <person name="Hernsdorf A.W."/>
            <person name="Amano Y."/>
            <person name="Miyakawa K."/>
            <person name="Ise K."/>
            <person name="Suzuki Y."/>
            <person name="Anantharaman K."/>
            <person name="Probst A."/>
            <person name="Burstein D."/>
            <person name="Thomas B.C."/>
            <person name="Banfield J.F."/>
        </authorList>
    </citation>
    <scope>NUCLEOTIDE SEQUENCE [LARGE SCALE GENOMIC DNA]</scope>
    <source>
        <strain evidence="2">HGW-Wallbacteria-1</strain>
    </source>
</reference>
<gene>
    <name evidence="2" type="ORF">CVV64_07915</name>
</gene>
<name>A0A2N1PR26_9BACT</name>
<dbReference type="InterPro" id="IPR002178">
    <property type="entry name" value="PTS_EIIA_type-2_dom"/>
</dbReference>
<dbReference type="PROSITE" id="PS51094">
    <property type="entry name" value="PTS_EIIA_TYPE_2"/>
    <property type="match status" value="1"/>
</dbReference>
<dbReference type="CDD" id="cd00211">
    <property type="entry name" value="PTS_IIA_fru"/>
    <property type="match status" value="1"/>
</dbReference>
<sequence>MDLSRILTKNKIVISLEANSPQTAITTLAMHMVEQGFRTDVAKIVDLCLEREKLIPTSVGKGVALPHCKINDIDSMDIVMGISRLGIPWQSPDELPVRIVLLIVSPLCFSGPHVEAMSWICENLRNSERLARLLDSENPEQALSVLDFKCGQGKTGIQ</sequence>
<dbReference type="AlphaFoldDB" id="A0A2N1PR26"/>
<proteinExistence type="predicted"/>
<dbReference type="EMBL" id="PGXC01000004">
    <property type="protein sequence ID" value="PKK90795.1"/>
    <property type="molecule type" value="Genomic_DNA"/>
</dbReference>
<evidence type="ECO:0000313" key="2">
    <source>
        <dbReference type="EMBL" id="PKK90795.1"/>
    </source>
</evidence>